<protein>
    <submittedName>
        <fullName evidence="1">Uncharacterized protein</fullName>
    </submittedName>
</protein>
<accession>A0ABN3GSD9</accession>
<keyword evidence="2" id="KW-1185">Reference proteome</keyword>
<dbReference type="RefSeq" id="WP_346177250.1">
    <property type="nucleotide sequence ID" value="NZ_BAAASD010000029.1"/>
</dbReference>
<dbReference type="Proteomes" id="UP001500253">
    <property type="component" value="Unassembled WGS sequence"/>
</dbReference>
<evidence type="ECO:0000313" key="2">
    <source>
        <dbReference type="Proteomes" id="UP001500253"/>
    </source>
</evidence>
<organism evidence="1 2">
    <name type="scientific">Streptomyces cuspidosporus</name>
    <dbReference type="NCBI Taxonomy" id="66882"/>
    <lineage>
        <taxon>Bacteria</taxon>
        <taxon>Bacillati</taxon>
        <taxon>Actinomycetota</taxon>
        <taxon>Actinomycetes</taxon>
        <taxon>Kitasatosporales</taxon>
        <taxon>Streptomycetaceae</taxon>
        <taxon>Streptomyces</taxon>
    </lineage>
</organism>
<gene>
    <name evidence="1" type="ORF">GCM10010246_57170</name>
</gene>
<name>A0ABN3GSD9_9ACTN</name>
<evidence type="ECO:0000313" key="1">
    <source>
        <dbReference type="EMBL" id="GAA2359588.1"/>
    </source>
</evidence>
<dbReference type="EMBL" id="BAAASD010000029">
    <property type="protein sequence ID" value="GAA2359588.1"/>
    <property type="molecule type" value="Genomic_DNA"/>
</dbReference>
<comment type="caution">
    <text evidence="1">The sequence shown here is derived from an EMBL/GenBank/DDBJ whole genome shotgun (WGS) entry which is preliminary data.</text>
</comment>
<proteinExistence type="predicted"/>
<sequence length="165" mass="18475">MPKKAGIEDSYGYDPETNTVRVGHHDLERLLLMFRSLVREQEPGSWEHMRDYDLSFERLADAVDAAAKAWQGSRWEGPDLRLRCTTTEAVYDWPDGAPYDGGTPVTWNVPGYGSHATSGDSRGLPTSLCGFTWSTEEGRPVSGLPDCRECLREVQLGAERPRGTW</sequence>
<reference evidence="1 2" key="1">
    <citation type="journal article" date="2019" name="Int. J. Syst. Evol. Microbiol.">
        <title>The Global Catalogue of Microorganisms (GCM) 10K type strain sequencing project: providing services to taxonomists for standard genome sequencing and annotation.</title>
        <authorList>
            <consortium name="The Broad Institute Genomics Platform"/>
            <consortium name="The Broad Institute Genome Sequencing Center for Infectious Disease"/>
            <person name="Wu L."/>
            <person name="Ma J."/>
        </authorList>
    </citation>
    <scope>NUCLEOTIDE SEQUENCE [LARGE SCALE GENOMIC DNA]</scope>
    <source>
        <strain evidence="1 2">JCM 4316</strain>
    </source>
</reference>